<evidence type="ECO:0000313" key="2">
    <source>
        <dbReference type="EMBL" id="OGG29711.1"/>
    </source>
</evidence>
<reference evidence="2 3" key="1">
    <citation type="journal article" date="2016" name="Nat. Commun.">
        <title>Thousands of microbial genomes shed light on interconnected biogeochemical processes in an aquifer system.</title>
        <authorList>
            <person name="Anantharaman K."/>
            <person name="Brown C.T."/>
            <person name="Hug L.A."/>
            <person name="Sharon I."/>
            <person name="Castelle C.J."/>
            <person name="Probst A.J."/>
            <person name="Thomas B.C."/>
            <person name="Singh A."/>
            <person name="Wilkins M.J."/>
            <person name="Karaoz U."/>
            <person name="Brodie E.L."/>
            <person name="Williams K.H."/>
            <person name="Hubbard S.S."/>
            <person name="Banfield J.F."/>
        </authorList>
    </citation>
    <scope>NUCLEOTIDE SEQUENCE [LARGE SCALE GENOMIC DNA]</scope>
</reference>
<dbReference type="Proteomes" id="UP000176409">
    <property type="component" value="Unassembled WGS sequence"/>
</dbReference>
<dbReference type="STRING" id="1798396.A2973_04835"/>
<name>A0A1F6AYF0_9BACT</name>
<feature type="compositionally biased region" description="Basic residues" evidence="1">
    <location>
        <begin position="114"/>
        <end position="124"/>
    </location>
</feature>
<evidence type="ECO:0000256" key="1">
    <source>
        <dbReference type="SAM" id="MobiDB-lite"/>
    </source>
</evidence>
<protein>
    <submittedName>
        <fullName evidence="2">Uncharacterized protein</fullName>
    </submittedName>
</protein>
<organism evidence="2 3">
    <name type="scientific">Candidatus Gottesmanbacteria bacterium RIFCSPLOWO2_01_FULL_49_10</name>
    <dbReference type="NCBI Taxonomy" id="1798396"/>
    <lineage>
        <taxon>Bacteria</taxon>
        <taxon>Candidatus Gottesmaniibacteriota</taxon>
    </lineage>
</organism>
<comment type="caution">
    <text evidence="2">The sequence shown here is derived from an EMBL/GenBank/DDBJ whole genome shotgun (WGS) entry which is preliminary data.</text>
</comment>
<evidence type="ECO:0000313" key="3">
    <source>
        <dbReference type="Proteomes" id="UP000176409"/>
    </source>
</evidence>
<proteinExistence type="predicted"/>
<feature type="compositionally biased region" description="Basic and acidic residues" evidence="1">
    <location>
        <begin position="98"/>
        <end position="113"/>
    </location>
</feature>
<accession>A0A1F6AYF0</accession>
<dbReference type="EMBL" id="MFJZ01000039">
    <property type="protein sequence ID" value="OGG29711.1"/>
    <property type="molecule type" value="Genomic_DNA"/>
</dbReference>
<feature type="region of interest" description="Disordered" evidence="1">
    <location>
        <begin position="57"/>
        <end position="124"/>
    </location>
</feature>
<dbReference type="AlphaFoldDB" id="A0A1F6AYF0"/>
<sequence length="124" mass="13297">MAKGLVKETDINLPPILTVVAKGKTDAEAQSILHNALEQAAVPFANIVGQSVTIVERDPDSPRGLKPLGKAFPIETKSKSPPGTLGQTQSIAPGARVSDAEWDKIFGHTDFRGEKKKKKRPSDD</sequence>
<feature type="compositionally biased region" description="Polar residues" evidence="1">
    <location>
        <begin position="79"/>
        <end position="91"/>
    </location>
</feature>
<gene>
    <name evidence="2" type="ORF">A2973_04835</name>
</gene>